<dbReference type="EMBL" id="MT143971">
    <property type="protein sequence ID" value="QJA43924.1"/>
    <property type="molecule type" value="Genomic_DNA"/>
</dbReference>
<name>A0A6H1Z8P5_9ZZZZ</name>
<dbReference type="EMBL" id="MT144588">
    <property type="protein sequence ID" value="QJH93492.1"/>
    <property type="molecule type" value="Genomic_DNA"/>
</dbReference>
<reference evidence="1" key="1">
    <citation type="submission" date="2020-03" db="EMBL/GenBank/DDBJ databases">
        <title>The deep terrestrial virosphere.</title>
        <authorList>
            <person name="Holmfeldt K."/>
            <person name="Nilsson E."/>
            <person name="Simone D."/>
            <person name="Lopez-Fernandez M."/>
            <person name="Wu X."/>
            <person name="de Brujin I."/>
            <person name="Lundin D."/>
            <person name="Andersson A."/>
            <person name="Bertilsson S."/>
            <person name="Dopson M."/>
        </authorList>
    </citation>
    <scope>NUCLEOTIDE SEQUENCE</scope>
    <source>
        <strain evidence="1">TM448A00064</strain>
        <strain evidence="2">TM448B00061</strain>
    </source>
</reference>
<evidence type="ECO:0000313" key="1">
    <source>
        <dbReference type="EMBL" id="QJA43924.1"/>
    </source>
</evidence>
<evidence type="ECO:0000313" key="2">
    <source>
        <dbReference type="EMBL" id="QJH93492.1"/>
    </source>
</evidence>
<organism evidence="1">
    <name type="scientific">viral metagenome</name>
    <dbReference type="NCBI Taxonomy" id="1070528"/>
    <lineage>
        <taxon>unclassified sequences</taxon>
        <taxon>metagenomes</taxon>
        <taxon>organismal metagenomes</taxon>
    </lineage>
</organism>
<protein>
    <submittedName>
        <fullName evidence="1">Uncharacterized protein</fullName>
    </submittedName>
</protein>
<proteinExistence type="predicted"/>
<accession>A0A6H1Z8P5</accession>
<sequence>MDKIKLIPVVPVSPVQELGKAQLDPRPGILRGWWPVLLHPILLHRWILPMVRSGACWLVGHKLRDVLHQQAGMVSVECSRCQMRVLARPAASGLQDLQHAVEHLSEDREAEIEEV</sequence>
<dbReference type="AlphaFoldDB" id="A0A6H1Z8P5"/>
<gene>
    <name evidence="1" type="ORF">TM448A00064_0103</name>
    <name evidence="2" type="ORF">TM448B00061_0112</name>
</gene>